<protein>
    <submittedName>
        <fullName evidence="2">Uncharacterized protein</fullName>
    </submittedName>
</protein>
<evidence type="ECO:0000313" key="2">
    <source>
        <dbReference type="EMBL" id="CAE0380505.1"/>
    </source>
</evidence>
<sequence>MKVKKQKNTSGTMYRFQLQRKETTKFKPVPQVVIDFMIDKHTGNWVKTTDQVNKRYSHSDGTMRTFSHAELKRSYDNEKKKRRRKNPKNDTKKKNYSRHTKDKNDRNTIVDSLKNPDKGDKKYNTSNIGRGKTIIPDGPEYDKSRRNSKDSTNDDDLPMKKNSSQMYELKFGQKDRDSDRSRGMFS</sequence>
<feature type="compositionally biased region" description="Basic and acidic residues" evidence="1">
    <location>
        <begin position="67"/>
        <end position="79"/>
    </location>
</feature>
<dbReference type="EMBL" id="HBIK01011618">
    <property type="protein sequence ID" value="CAE0380505.1"/>
    <property type="molecule type" value="Transcribed_RNA"/>
</dbReference>
<feature type="region of interest" description="Disordered" evidence="1">
    <location>
        <begin position="67"/>
        <end position="186"/>
    </location>
</feature>
<reference evidence="2" key="1">
    <citation type="submission" date="2021-01" db="EMBL/GenBank/DDBJ databases">
        <authorList>
            <person name="Corre E."/>
            <person name="Pelletier E."/>
            <person name="Niang G."/>
            <person name="Scheremetjew M."/>
            <person name="Finn R."/>
            <person name="Kale V."/>
            <person name="Holt S."/>
            <person name="Cochrane G."/>
            <person name="Meng A."/>
            <person name="Brown T."/>
            <person name="Cohen L."/>
        </authorList>
    </citation>
    <scope>NUCLEOTIDE SEQUENCE</scope>
    <source>
        <strain evidence="2">CT5</strain>
    </source>
</reference>
<organism evidence="2">
    <name type="scientific">Euplotes crassus</name>
    <dbReference type="NCBI Taxonomy" id="5936"/>
    <lineage>
        <taxon>Eukaryota</taxon>
        <taxon>Sar</taxon>
        <taxon>Alveolata</taxon>
        <taxon>Ciliophora</taxon>
        <taxon>Intramacronucleata</taxon>
        <taxon>Spirotrichea</taxon>
        <taxon>Hypotrichia</taxon>
        <taxon>Euplotida</taxon>
        <taxon>Euplotidae</taxon>
        <taxon>Moneuplotes</taxon>
    </lineage>
</organism>
<gene>
    <name evidence="2" type="ORF">ECRA1380_LOCUS5466</name>
</gene>
<accession>A0A7S3KES1</accession>
<proteinExistence type="predicted"/>
<dbReference type="AlphaFoldDB" id="A0A7S3KES1"/>
<name>A0A7S3KES1_EUPCR</name>
<feature type="compositionally biased region" description="Basic and acidic residues" evidence="1">
    <location>
        <begin position="171"/>
        <end position="186"/>
    </location>
</feature>
<feature type="compositionally biased region" description="Basic and acidic residues" evidence="1">
    <location>
        <begin position="140"/>
        <end position="152"/>
    </location>
</feature>
<evidence type="ECO:0000256" key="1">
    <source>
        <dbReference type="SAM" id="MobiDB-lite"/>
    </source>
</evidence>
<feature type="compositionally biased region" description="Basic and acidic residues" evidence="1">
    <location>
        <begin position="102"/>
        <end position="123"/>
    </location>
</feature>